<name>A0A0F9CHD8_9ZZZZ</name>
<protein>
    <submittedName>
        <fullName evidence="2">Uncharacterized protein</fullName>
    </submittedName>
</protein>
<dbReference type="AlphaFoldDB" id="A0A0F9CHD8"/>
<feature type="non-terminal residue" evidence="2">
    <location>
        <position position="1"/>
    </location>
</feature>
<feature type="transmembrane region" description="Helical" evidence="1">
    <location>
        <begin position="53"/>
        <end position="71"/>
    </location>
</feature>
<keyword evidence="1" id="KW-0812">Transmembrane</keyword>
<gene>
    <name evidence="2" type="ORF">LCGC14_2609280</name>
</gene>
<feature type="transmembrane region" description="Helical" evidence="1">
    <location>
        <begin position="27"/>
        <end position="47"/>
    </location>
</feature>
<reference evidence="2" key="1">
    <citation type="journal article" date="2015" name="Nature">
        <title>Complex archaea that bridge the gap between prokaryotes and eukaryotes.</title>
        <authorList>
            <person name="Spang A."/>
            <person name="Saw J.H."/>
            <person name="Jorgensen S.L."/>
            <person name="Zaremba-Niedzwiedzka K."/>
            <person name="Martijn J."/>
            <person name="Lind A.E."/>
            <person name="van Eijk R."/>
            <person name="Schleper C."/>
            <person name="Guy L."/>
            <person name="Ettema T.J."/>
        </authorList>
    </citation>
    <scope>NUCLEOTIDE SEQUENCE</scope>
</reference>
<accession>A0A0F9CHD8</accession>
<keyword evidence="1" id="KW-0472">Membrane</keyword>
<comment type="caution">
    <text evidence="2">The sequence shown here is derived from an EMBL/GenBank/DDBJ whole genome shotgun (WGS) entry which is preliminary data.</text>
</comment>
<evidence type="ECO:0000313" key="2">
    <source>
        <dbReference type="EMBL" id="KKL05111.1"/>
    </source>
</evidence>
<organism evidence="2">
    <name type="scientific">marine sediment metagenome</name>
    <dbReference type="NCBI Taxonomy" id="412755"/>
    <lineage>
        <taxon>unclassified sequences</taxon>
        <taxon>metagenomes</taxon>
        <taxon>ecological metagenomes</taxon>
    </lineage>
</organism>
<proteinExistence type="predicted"/>
<sequence>GCKIKIDLKKLSLKLLYRLRRLFSEKAFSKGQMILFCGIILYGTFIYKDIFQFMSFLVVTLIGWLSGHIGLKHVKAVLEKAERVINNPHIPIDKKYVEAVGAVHTSCDYLGRVMEAYNLKQGTAPYLKDLKEKKGGESKSG</sequence>
<keyword evidence="1" id="KW-1133">Transmembrane helix</keyword>
<evidence type="ECO:0000256" key="1">
    <source>
        <dbReference type="SAM" id="Phobius"/>
    </source>
</evidence>
<dbReference type="EMBL" id="LAZR01044253">
    <property type="protein sequence ID" value="KKL05111.1"/>
    <property type="molecule type" value="Genomic_DNA"/>
</dbReference>